<gene>
    <name evidence="2" type="ORF">SAMN04488124_2964</name>
</gene>
<dbReference type="SUPFAM" id="SSF54637">
    <property type="entry name" value="Thioesterase/thiol ester dehydrase-isomerase"/>
    <property type="match status" value="1"/>
</dbReference>
<name>A0A1I6IAS7_9EURY</name>
<evidence type="ECO:0000313" key="2">
    <source>
        <dbReference type="EMBL" id="SFR63857.1"/>
    </source>
</evidence>
<dbReference type="InterPro" id="IPR029069">
    <property type="entry name" value="HotDog_dom_sf"/>
</dbReference>
<sequence>MPRRYYEDIDADEVRALGRYTAERDELLQFAERYDPQPIHVDPVAAEDTIYGGIIASGWHTASCCMRLLVDEFLSETATLGSFGLDELRWRTPVYPGDTVSVEVRVLEKTESTSRDDRGYITSEVEATNGDGDEVVYWRATNIFLKR</sequence>
<dbReference type="RefSeq" id="WP_089882364.1">
    <property type="nucleotide sequence ID" value="NZ_FOYS01000005.1"/>
</dbReference>
<organism evidence="2 3">
    <name type="scientific">Halogeometricum limi</name>
    <dbReference type="NCBI Taxonomy" id="555875"/>
    <lineage>
        <taxon>Archaea</taxon>
        <taxon>Methanobacteriati</taxon>
        <taxon>Methanobacteriota</taxon>
        <taxon>Stenosarchaea group</taxon>
        <taxon>Halobacteria</taxon>
        <taxon>Halobacteriales</taxon>
        <taxon>Haloferacaceae</taxon>
        <taxon>Halogeometricum</taxon>
    </lineage>
</organism>
<feature type="domain" description="MaoC-like" evidence="1">
    <location>
        <begin position="19"/>
        <end position="114"/>
    </location>
</feature>
<dbReference type="AlphaFoldDB" id="A0A1I6IAS7"/>
<accession>A0A1I6IAS7</accession>
<protein>
    <submittedName>
        <fullName evidence="2">Acyl dehydratase</fullName>
    </submittedName>
</protein>
<evidence type="ECO:0000259" key="1">
    <source>
        <dbReference type="Pfam" id="PF01575"/>
    </source>
</evidence>
<dbReference type="Pfam" id="PF01575">
    <property type="entry name" value="MaoC_dehydratas"/>
    <property type="match status" value="1"/>
</dbReference>
<proteinExistence type="predicted"/>
<evidence type="ECO:0000313" key="3">
    <source>
        <dbReference type="Proteomes" id="UP000243250"/>
    </source>
</evidence>
<dbReference type="InterPro" id="IPR052342">
    <property type="entry name" value="MCH/BMMD"/>
</dbReference>
<dbReference type="OrthoDB" id="225748at2157"/>
<dbReference type="Gene3D" id="3.10.129.10">
    <property type="entry name" value="Hotdog Thioesterase"/>
    <property type="match status" value="1"/>
</dbReference>
<dbReference type="CDD" id="cd03454">
    <property type="entry name" value="YdeM"/>
    <property type="match status" value="1"/>
</dbReference>
<dbReference type="Proteomes" id="UP000243250">
    <property type="component" value="Unassembled WGS sequence"/>
</dbReference>
<dbReference type="STRING" id="555875.SAMN04488124_2964"/>
<dbReference type="EMBL" id="FOYS01000005">
    <property type="protein sequence ID" value="SFR63857.1"/>
    <property type="molecule type" value="Genomic_DNA"/>
</dbReference>
<reference evidence="3" key="1">
    <citation type="submission" date="2016-10" db="EMBL/GenBank/DDBJ databases">
        <authorList>
            <person name="Varghese N."/>
            <person name="Submissions S."/>
        </authorList>
    </citation>
    <scope>NUCLEOTIDE SEQUENCE [LARGE SCALE GENOMIC DNA]</scope>
    <source>
        <strain evidence="3">CGMCC 1.8711</strain>
    </source>
</reference>
<dbReference type="InterPro" id="IPR002539">
    <property type="entry name" value="MaoC-like_dom"/>
</dbReference>
<dbReference type="PANTHER" id="PTHR43664">
    <property type="entry name" value="MONOAMINE OXIDASE-RELATED"/>
    <property type="match status" value="1"/>
</dbReference>
<keyword evidence="3" id="KW-1185">Reference proteome</keyword>
<dbReference type="PANTHER" id="PTHR43664:SF1">
    <property type="entry name" value="BETA-METHYLMALYL-COA DEHYDRATASE"/>
    <property type="match status" value="1"/>
</dbReference>